<gene>
    <name evidence="2" type="ORF">EJB05_49069</name>
</gene>
<feature type="transmembrane region" description="Helical" evidence="1">
    <location>
        <begin position="29"/>
        <end position="48"/>
    </location>
</feature>
<dbReference type="Proteomes" id="UP000324897">
    <property type="component" value="Unassembled WGS sequence"/>
</dbReference>
<feature type="transmembrane region" description="Helical" evidence="1">
    <location>
        <begin position="137"/>
        <end position="166"/>
    </location>
</feature>
<dbReference type="EMBL" id="RWGY01000051">
    <property type="protein sequence ID" value="TVU05885.1"/>
    <property type="molecule type" value="Genomic_DNA"/>
</dbReference>
<evidence type="ECO:0000313" key="2">
    <source>
        <dbReference type="EMBL" id="TVU05885.1"/>
    </source>
</evidence>
<comment type="caution">
    <text evidence="2">The sequence shown here is derived from an EMBL/GenBank/DDBJ whole genome shotgun (WGS) entry which is preliminary data.</text>
</comment>
<dbReference type="Gramene" id="TVU05885">
    <property type="protein sequence ID" value="TVU05885"/>
    <property type="gene ID" value="EJB05_49069"/>
</dbReference>
<sequence>MAVAQGLVSSPPAEAAATRGRLTLAVTDAVDCLLCASFWLGFAAWPAWGFGHLAGVGDWPVVHVAGVVTICALILQSVCTVTMCLLIEKEKAPRRMEDREATVFICSLSAVTTFFVLFMVGFMVNSFSHKGSLGERIGLAIMGLGLFSISTSMCLIVIPTMALMSWRMRRSGWRRGSKFEEKPSGGGSVVQMGKEPQALTIC</sequence>
<evidence type="ECO:0000313" key="3">
    <source>
        <dbReference type="Proteomes" id="UP000324897"/>
    </source>
</evidence>
<keyword evidence="1" id="KW-0472">Membrane</keyword>
<dbReference type="AlphaFoldDB" id="A0A5J9T3E4"/>
<organism evidence="2 3">
    <name type="scientific">Eragrostis curvula</name>
    <name type="common">weeping love grass</name>
    <dbReference type="NCBI Taxonomy" id="38414"/>
    <lineage>
        <taxon>Eukaryota</taxon>
        <taxon>Viridiplantae</taxon>
        <taxon>Streptophyta</taxon>
        <taxon>Embryophyta</taxon>
        <taxon>Tracheophyta</taxon>
        <taxon>Spermatophyta</taxon>
        <taxon>Magnoliopsida</taxon>
        <taxon>Liliopsida</taxon>
        <taxon>Poales</taxon>
        <taxon>Poaceae</taxon>
        <taxon>PACMAD clade</taxon>
        <taxon>Chloridoideae</taxon>
        <taxon>Eragrostideae</taxon>
        <taxon>Eragrostidinae</taxon>
        <taxon>Eragrostis</taxon>
    </lineage>
</organism>
<name>A0A5J9T3E4_9POAL</name>
<proteinExistence type="predicted"/>
<feature type="transmembrane region" description="Helical" evidence="1">
    <location>
        <begin position="103"/>
        <end position="125"/>
    </location>
</feature>
<keyword evidence="1" id="KW-1133">Transmembrane helix</keyword>
<feature type="transmembrane region" description="Helical" evidence="1">
    <location>
        <begin position="60"/>
        <end position="87"/>
    </location>
</feature>
<keyword evidence="3" id="KW-1185">Reference proteome</keyword>
<protein>
    <submittedName>
        <fullName evidence="2">Uncharacterized protein</fullName>
    </submittedName>
</protein>
<accession>A0A5J9T3E4</accession>
<keyword evidence="1" id="KW-0812">Transmembrane</keyword>
<evidence type="ECO:0000256" key="1">
    <source>
        <dbReference type="SAM" id="Phobius"/>
    </source>
</evidence>
<reference evidence="2 3" key="1">
    <citation type="journal article" date="2019" name="Sci. Rep.">
        <title>A high-quality genome of Eragrostis curvula grass provides insights into Poaceae evolution and supports new strategies to enhance forage quality.</title>
        <authorList>
            <person name="Carballo J."/>
            <person name="Santos B.A.C.M."/>
            <person name="Zappacosta D."/>
            <person name="Garbus I."/>
            <person name="Selva J.P."/>
            <person name="Gallo C.A."/>
            <person name="Diaz A."/>
            <person name="Albertini E."/>
            <person name="Caccamo M."/>
            <person name="Echenique V."/>
        </authorList>
    </citation>
    <scope>NUCLEOTIDE SEQUENCE [LARGE SCALE GENOMIC DNA]</scope>
    <source>
        <strain evidence="3">cv. Victoria</strain>
        <tissue evidence="2">Leaf</tissue>
    </source>
</reference>